<evidence type="ECO:0000313" key="3">
    <source>
        <dbReference type="Proteomes" id="UP000737018"/>
    </source>
</evidence>
<gene>
    <name evidence="2" type="ORF">CMV_001937</name>
</gene>
<dbReference type="OrthoDB" id="10588283at2759"/>
<evidence type="ECO:0000313" key="2">
    <source>
        <dbReference type="EMBL" id="KAF3974758.1"/>
    </source>
</evidence>
<proteinExistence type="predicted"/>
<feature type="region of interest" description="Disordered" evidence="1">
    <location>
        <begin position="192"/>
        <end position="215"/>
    </location>
</feature>
<reference evidence="2" key="1">
    <citation type="submission" date="2020-03" db="EMBL/GenBank/DDBJ databases">
        <title>Castanea mollissima Vanexum genome sequencing.</title>
        <authorList>
            <person name="Staton M."/>
        </authorList>
    </citation>
    <scope>NUCLEOTIDE SEQUENCE</scope>
    <source>
        <tissue evidence="2">Leaf</tissue>
    </source>
</reference>
<keyword evidence="3" id="KW-1185">Reference proteome</keyword>
<dbReference type="Proteomes" id="UP000737018">
    <property type="component" value="Unassembled WGS sequence"/>
</dbReference>
<evidence type="ECO:0000256" key="1">
    <source>
        <dbReference type="SAM" id="MobiDB-lite"/>
    </source>
</evidence>
<name>A0A8J4VWJ7_9ROSI</name>
<dbReference type="AlphaFoldDB" id="A0A8J4VWJ7"/>
<feature type="compositionally biased region" description="Polar residues" evidence="1">
    <location>
        <begin position="1"/>
        <end position="10"/>
    </location>
</feature>
<feature type="region of interest" description="Disordered" evidence="1">
    <location>
        <begin position="1"/>
        <end position="22"/>
    </location>
</feature>
<sequence>MLVNFSSQTNLGGGDVGSRSNNEEFEFGETNTVGNYKRSLLNFNSNRNKHAYGKERESMKADWTGGGLIVEVNGEGIRRVVWKSNKGGLKNSIWVNRNQREHVVGPSSGSRAYQNSRVIKGGLRSSKWVPRSQRGLSRAQNQGCSVLGLDQEFNSQLGFPEPTGPFRMVVGASPALGDQRLLYHNAQALERTSEPHKALDTKATMSDHTDAGGALAEESPAPLEELGLDQEFNSQLGFPEPTGPFRMVVGASPALGDQRLLYHNAQALERTSEPHKALDTKATTSDHTDAGGALAEESPAPLEEVGTV</sequence>
<comment type="caution">
    <text evidence="2">The sequence shown here is derived from an EMBL/GenBank/DDBJ whole genome shotgun (WGS) entry which is preliminary data.</text>
</comment>
<dbReference type="EMBL" id="JRKL02000128">
    <property type="protein sequence ID" value="KAF3974758.1"/>
    <property type="molecule type" value="Genomic_DNA"/>
</dbReference>
<organism evidence="2 3">
    <name type="scientific">Castanea mollissima</name>
    <name type="common">Chinese chestnut</name>
    <dbReference type="NCBI Taxonomy" id="60419"/>
    <lineage>
        <taxon>Eukaryota</taxon>
        <taxon>Viridiplantae</taxon>
        <taxon>Streptophyta</taxon>
        <taxon>Embryophyta</taxon>
        <taxon>Tracheophyta</taxon>
        <taxon>Spermatophyta</taxon>
        <taxon>Magnoliopsida</taxon>
        <taxon>eudicotyledons</taxon>
        <taxon>Gunneridae</taxon>
        <taxon>Pentapetalae</taxon>
        <taxon>rosids</taxon>
        <taxon>fabids</taxon>
        <taxon>Fagales</taxon>
        <taxon>Fagaceae</taxon>
        <taxon>Castanea</taxon>
    </lineage>
</organism>
<feature type="compositionally biased region" description="Basic and acidic residues" evidence="1">
    <location>
        <begin position="192"/>
        <end position="210"/>
    </location>
</feature>
<feature type="region of interest" description="Disordered" evidence="1">
    <location>
        <begin position="268"/>
        <end position="308"/>
    </location>
</feature>
<protein>
    <submittedName>
        <fullName evidence="2">Uncharacterized protein</fullName>
    </submittedName>
</protein>
<feature type="compositionally biased region" description="Basic and acidic residues" evidence="1">
    <location>
        <begin position="270"/>
        <end position="289"/>
    </location>
</feature>
<accession>A0A8J4VWJ7</accession>
<feature type="compositionally biased region" description="Low complexity" evidence="1">
    <location>
        <begin position="293"/>
        <end position="308"/>
    </location>
</feature>